<accession>A0A6S6Y2B3</accession>
<dbReference type="AlphaFoldDB" id="A0A6S6Y2B3"/>
<protein>
    <submittedName>
        <fullName evidence="1">Uncharacterized protein</fullName>
    </submittedName>
</protein>
<dbReference type="Proteomes" id="UP000515733">
    <property type="component" value="Chromosome"/>
</dbReference>
<dbReference type="OrthoDB" id="8910674at2"/>
<organism evidence="1 2">
    <name type="scientific">Denitratisoma oestradiolicum</name>
    <dbReference type="NCBI Taxonomy" id="311182"/>
    <lineage>
        <taxon>Bacteria</taxon>
        <taxon>Pseudomonadati</taxon>
        <taxon>Pseudomonadota</taxon>
        <taxon>Betaproteobacteria</taxon>
        <taxon>Nitrosomonadales</taxon>
        <taxon>Sterolibacteriaceae</taxon>
        <taxon>Denitratisoma</taxon>
    </lineage>
</organism>
<reference evidence="1 2" key="1">
    <citation type="submission" date="2020-03" db="EMBL/GenBank/DDBJ databases">
        <authorList>
            <consortium name="Genoscope - CEA"/>
            <person name="William W."/>
        </authorList>
    </citation>
    <scope>NUCLEOTIDE SEQUENCE [LARGE SCALE GENOMIC DNA]</scope>
    <source>
        <strain evidence="2">DSM 16959</strain>
    </source>
</reference>
<sequence>MLTETLQRLERLDGMDSTLFGRELLSFGRLLLDRGWIAAIGYFSHIDVEVMDDIFEEVEVTVDEAAGRYTYPHPFRRKVILSGSLHEVTRYRFQREPFFDHLATLLGIEPRFAVRRRCLVEHHLWYLGDLRVGNRHAFAPMFFGRRLKDAPVEQVTSALSDPAFGTGGVVLALKDPKLALPNGHQVRAVADLLVVEDGVEQFDLPVLERILVSRHAAPELAELVIECAPDGSWLRVGDRELRNIRGQQQDFVLTMVDAYKKGNRRPKVEWAFRVAGYGEGTYDLRHITRRKEFFDFFAQGGGECWIVTEH</sequence>
<proteinExistence type="predicted"/>
<keyword evidence="2" id="KW-1185">Reference proteome</keyword>
<evidence type="ECO:0000313" key="1">
    <source>
        <dbReference type="EMBL" id="CAB1371103.1"/>
    </source>
</evidence>
<name>A0A6S6Y2B3_9PROT</name>
<dbReference type="EMBL" id="LR778301">
    <property type="protein sequence ID" value="CAB1371103.1"/>
    <property type="molecule type" value="Genomic_DNA"/>
</dbReference>
<gene>
    <name evidence="1" type="ORF">DENOEST_3949</name>
</gene>
<evidence type="ECO:0000313" key="2">
    <source>
        <dbReference type="Proteomes" id="UP000515733"/>
    </source>
</evidence>
<dbReference type="KEGG" id="doe:DENOEST_3949"/>
<dbReference type="RefSeq" id="WP_145770293.1">
    <property type="nucleotide sequence ID" value="NZ_LR778301.1"/>
</dbReference>